<dbReference type="GO" id="GO:0052689">
    <property type="term" value="F:carboxylic ester hydrolase activity"/>
    <property type="evidence" value="ECO:0007669"/>
    <property type="project" value="UniProtKB-KW"/>
</dbReference>
<dbReference type="InterPro" id="IPR029058">
    <property type="entry name" value="AB_hydrolase_fold"/>
</dbReference>
<keyword evidence="2" id="KW-0732">Signal</keyword>
<name>A0A1M4U958_9BACT</name>
<evidence type="ECO:0000259" key="4">
    <source>
        <dbReference type="Pfam" id="PF22244"/>
    </source>
</evidence>
<dbReference type="Pfam" id="PF22244">
    <property type="entry name" value="GCE_fung"/>
    <property type="match status" value="1"/>
</dbReference>
<dbReference type="Gene3D" id="3.40.50.1820">
    <property type="entry name" value="alpha/beta hydrolase"/>
    <property type="match status" value="1"/>
</dbReference>
<dbReference type="RefSeq" id="WP_072998744.1">
    <property type="nucleotide sequence ID" value="NZ_FQUM01000001.1"/>
</dbReference>
<dbReference type="Proteomes" id="UP000184164">
    <property type="component" value="Unassembled WGS sequence"/>
</dbReference>
<dbReference type="STRING" id="1484053.SAMN05444274_101611"/>
<sequence length="415" mass="47045">MQIIRQIFILSIISILAQSNSVAQDKEWENNVIYNEKQVPFYELPDPLVTVEGKRVATVDDWEQIRRPQIMGMFASTIYGKVPQPEKEIEQEFELLDTDEKFLDGKCTRKRLLFNFSNHRGSVGMHMVVYLPNHVNGPVPVLLQISFSGADRGSIETDNIQSYGRLRNGIPLIHFLNQGFGVAYINGGEAVRDGNSFGGNTIHKLFYKGNQSLPRADEWGVIGGIAWQASRAMDYLETDNDVDHSKVALLGFSKLGKCALWAAAQDTRFAMALSQNSGCAGAALWRRSFGENLKYMFRFPHWLCGNARKYIGNEGDLPVDQHMLLACIAPRPVYVTSGLSDNWADPMGEYLSSHHATPVYELYGLKGQPTKERPRINEPAEDRALSYVIRSGGHGYFYKDWDRYIKFMKFHFNKK</sequence>
<evidence type="ECO:0000256" key="2">
    <source>
        <dbReference type="ARBA" id="ARBA00022729"/>
    </source>
</evidence>
<evidence type="ECO:0000313" key="6">
    <source>
        <dbReference type="Proteomes" id="UP000184164"/>
    </source>
</evidence>
<dbReference type="OrthoDB" id="9809261at2"/>
<evidence type="ECO:0000313" key="5">
    <source>
        <dbReference type="EMBL" id="SHE53110.1"/>
    </source>
</evidence>
<feature type="domain" description="4-O-methyl-glucuronoyl methylesterase-like" evidence="4">
    <location>
        <begin position="216"/>
        <end position="364"/>
    </location>
</feature>
<organism evidence="5 6">
    <name type="scientific">Mariniphaga anaerophila</name>
    <dbReference type="NCBI Taxonomy" id="1484053"/>
    <lineage>
        <taxon>Bacteria</taxon>
        <taxon>Pseudomonadati</taxon>
        <taxon>Bacteroidota</taxon>
        <taxon>Bacteroidia</taxon>
        <taxon>Marinilabiliales</taxon>
        <taxon>Prolixibacteraceae</taxon>
        <taxon>Mariniphaga</taxon>
    </lineage>
</organism>
<keyword evidence="1" id="KW-0719">Serine esterase</keyword>
<dbReference type="AlphaFoldDB" id="A0A1M4U958"/>
<gene>
    <name evidence="5" type="ORF">SAMN05444274_101611</name>
</gene>
<dbReference type="EMBL" id="FQUM01000001">
    <property type="protein sequence ID" value="SHE53110.1"/>
    <property type="molecule type" value="Genomic_DNA"/>
</dbReference>
<proteinExistence type="predicted"/>
<reference evidence="5 6" key="1">
    <citation type="submission" date="2016-11" db="EMBL/GenBank/DDBJ databases">
        <authorList>
            <person name="Jaros S."/>
            <person name="Januszkiewicz K."/>
            <person name="Wedrychowicz H."/>
        </authorList>
    </citation>
    <scope>NUCLEOTIDE SEQUENCE [LARGE SCALE GENOMIC DNA]</scope>
    <source>
        <strain evidence="5 6">DSM 26910</strain>
    </source>
</reference>
<accession>A0A1M4U958</accession>
<keyword evidence="6" id="KW-1185">Reference proteome</keyword>
<protein>
    <recommendedName>
        <fullName evidence="4">4-O-methyl-glucuronoyl methylesterase-like domain-containing protein</fullName>
    </recommendedName>
</protein>
<dbReference type="SUPFAM" id="SSF53474">
    <property type="entry name" value="alpha/beta-Hydrolases"/>
    <property type="match status" value="1"/>
</dbReference>
<evidence type="ECO:0000256" key="1">
    <source>
        <dbReference type="ARBA" id="ARBA00022487"/>
    </source>
</evidence>
<dbReference type="InterPro" id="IPR054579">
    <property type="entry name" value="GCE-like_dom"/>
</dbReference>
<evidence type="ECO:0000256" key="3">
    <source>
        <dbReference type="ARBA" id="ARBA00022801"/>
    </source>
</evidence>
<keyword evidence="3" id="KW-0378">Hydrolase</keyword>